<evidence type="ECO:0000313" key="10">
    <source>
        <dbReference type="Proteomes" id="UP001198893"/>
    </source>
</evidence>
<dbReference type="InterPro" id="IPR050351">
    <property type="entry name" value="BphY/WalK/GraS-like"/>
</dbReference>
<evidence type="ECO:0000256" key="1">
    <source>
        <dbReference type="ARBA" id="ARBA00000085"/>
    </source>
</evidence>
<dbReference type="Gene3D" id="1.10.287.130">
    <property type="match status" value="1"/>
</dbReference>
<comment type="catalytic activity">
    <reaction evidence="1">
        <text>ATP + protein L-histidine = ADP + protein N-phospho-L-histidine.</text>
        <dbReference type="EC" id="2.7.13.3"/>
    </reaction>
</comment>
<evidence type="ECO:0000259" key="8">
    <source>
        <dbReference type="PROSITE" id="PS50109"/>
    </source>
</evidence>
<dbReference type="PROSITE" id="PS50109">
    <property type="entry name" value="HIS_KIN"/>
    <property type="match status" value="1"/>
</dbReference>
<keyword evidence="6 9" id="KW-0418">Kinase</keyword>
<evidence type="ECO:0000256" key="7">
    <source>
        <dbReference type="ARBA" id="ARBA00023012"/>
    </source>
</evidence>
<dbReference type="AlphaFoldDB" id="A0AAW4WDU2"/>
<dbReference type="GO" id="GO:0016036">
    <property type="term" value="P:cellular response to phosphate starvation"/>
    <property type="evidence" value="ECO:0007669"/>
    <property type="project" value="TreeGrafter"/>
</dbReference>
<dbReference type="SMART" id="SM00387">
    <property type="entry name" value="HATPase_c"/>
    <property type="match status" value="1"/>
</dbReference>
<dbReference type="GO" id="GO:0004721">
    <property type="term" value="F:phosphoprotein phosphatase activity"/>
    <property type="evidence" value="ECO:0007669"/>
    <property type="project" value="TreeGrafter"/>
</dbReference>
<evidence type="ECO:0000256" key="6">
    <source>
        <dbReference type="ARBA" id="ARBA00022777"/>
    </source>
</evidence>
<dbReference type="EMBL" id="JAJEQW010000013">
    <property type="protein sequence ID" value="MCC2242943.1"/>
    <property type="molecule type" value="Genomic_DNA"/>
</dbReference>
<evidence type="ECO:0000256" key="4">
    <source>
        <dbReference type="ARBA" id="ARBA00022553"/>
    </source>
</evidence>
<dbReference type="GO" id="GO:0000155">
    <property type="term" value="F:phosphorelay sensor kinase activity"/>
    <property type="evidence" value="ECO:0007669"/>
    <property type="project" value="InterPro"/>
</dbReference>
<evidence type="ECO:0000313" key="9">
    <source>
        <dbReference type="EMBL" id="MCC2242943.1"/>
    </source>
</evidence>
<keyword evidence="4" id="KW-0597">Phosphoprotein</keyword>
<dbReference type="InterPro" id="IPR036097">
    <property type="entry name" value="HisK_dim/P_sf"/>
</dbReference>
<dbReference type="EC" id="2.7.13.3" evidence="3"/>
<dbReference type="SUPFAM" id="SSF47384">
    <property type="entry name" value="Homodimeric domain of signal transducing histidine kinase"/>
    <property type="match status" value="1"/>
</dbReference>
<keyword evidence="7" id="KW-0902">Two-component regulatory system</keyword>
<dbReference type="PANTHER" id="PTHR45453">
    <property type="entry name" value="PHOSPHATE REGULON SENSOR PROTEIN PHOR"/>
    <property type="match status" value="1"/>
</dbReference>
<dbReference type="GO" id="GO:0005886">
    <property type="term" value="C:plasma membrane"/>
    <property type="evidence" value="ECO:0007669"/>
    <property type="project" value="TreeGrafter"/>
</dbReference>
<keyword evidence="5" id="KW-0808">Transferase</keyword>
<dbReference type="CDD" id="cd00075">
    <property type="entry name" value="HATPase"/>
    <property type="match status" value="1"/>
</dbReference>
<accession>A0AAW4WDU2</accession>
<organism evidence="9 10">
    <name type="scientific">Roseburia amylophila</name>
    <dbReference type="NCBI Taxonomy" id="2981794"/>
    <lineage>
        <taxon>Bacteria</taxon>
        <taxon>Bacillati</taxon>
        <taxon>Bacillota</taxon>
        <taxon>Clostridia</taxon>
        <taxon>Lachnospirales</taxon>
        <taxon>Lachnospiraceae</taxon>
        <taxon>Roseburia</taxon>
    </lineage>
</organism>
<dbReference type="CDD" id="cd00082">
    <property type="entry name" value="HisKA"/>
    <property type="match status" value="1"/>
</dbReference>
<comment type="subcellular location">
    <subcellularLocation>
        <location evidence="2">Membrane</location>
    </subcellularLocation>
</comment>
<dbReference type="Proteomes" id="UP001198893">
    <property type="component" value="Unassembled WGS sequence"/>
</dbReference>
<feature type="domain" description="Histidine kinase" evidence="8">
    <location>
        <begin position="93"/>
        <end position="306"/>
    </location>
</feature>
<comment type="caution">
    <text evidence="9">The sequence shown here is derived from an EMBL/GenBank/DDBJ whole genome shotgun (WGS) entry which is preliminary data.</text>
</comment>
<dbReference type="InterPro" id="IPR004358">
    <property type="entry name" value="Sig_transdc_His_kin-like_C"/>
</dbReference>
<sequence length="306" mass="35103">MVAIGIIAGCGIVISYLLARLYRQKKEIYDFTEELQRCLTLMKAGEDIGNEAEFKDSLWDKIYQDLQELMDVWNRKNRQSHKEKEQIKELISDISHQGRTPMANIKIYLEILEEEQEDKVRRQECIGKLIKQTERLDFLMQSLVKLSRLETGIIEICEKDTKIFEVLGLAVAAVVPGAEAKEISVHVDCPETLKLFCDAKWTQEAIFNLLENAVKYTPKGGSIYISVMEQEVFGKISIRDTGRGIPAEHQAQIFQRFYREPEVHDEDGIGIGLYLARKIVTMQDGYMEVHSESGKGAEFCIYLPMK</sequence>
<evidence type="ECO:0000256" key="3">
    <source>
        <dbReference type="ARBA" id="ARBA00012438"/>
    </source>
</evidence>
<dbReference type="SMART" id="SM00388">
    <property type="entry name" value="HisKA"/>
    <property type="match status" value="1"/>
</dbReference>
<dbReference type="InterPro" id="IPR005467">
    <property type="entry name" value="His_kinase_dom"/>
</dbReference>
<dbReference type="FunFam" id="3.30.565.10:FF:000006">
    <property type="entry name" value="Sensor histidine kinase WalK"/>
    <property type="match status" value="1"/>
</dbReference>
<proteinExistence type="predicted"/>
<dbReference type="RefSeq" id="WP_227710557.1">
    <property type="nucleotide sequence ID" value="NZ_JAJEQW010000013.1"/>
</dbReference>
<dbReference type="Pfam" id="PF00512">
    <property type="entry name" value="HisKA"/>
    <property type="match status" value="1"/>
</dbReference>
<reference evidence="9" key="1">
    <citation type="submission" date="2021-10" db="EMBL/GenBank/DDBJ databases">
        <title>Anaerobic single-cell dispensing facilitates the cultivation of human gut bacteria.</title>
        <authorList>
            <person name="Afrizal A."/>
        </authorList>
    </citation>
    <scope>NUCLEOTIDE SEQUENCE</scope>
    <source>
        <strain evidence="9">CLA-AA-H204</strain>
    </source>
</reference>
<evidence type="ECO:0000256" key="5">
    <source>
        <dbReference type="ARBA" id="ARBA00022679"/>
    </source>
</evidence>
<dbReference type="InterPro" id="IPR003661">
    <property type="entry name" value="HisK_dim/P_dom"/>
</dbReference>
<dbReference type="PANTHER" id="PTHR45453:SF1">
    <property type="entry name" value="PHOSPHATE REGULON SENSOR PROTEIN PHOR"/>
    <property type="match status" value="1"/>
</dbReference>
<gene>
    <name evidence="9" type="ORF">LKD47_11615</name>
</gene>
<name>A0AAW4WDU2_9FIRM</name>
<dbReference type="Gene3D" id="3.30.565.10">
    <property type="entry name" value="Histidine kinase-like ATPase, C-terminal domain"/>
    <property type="match status" value="1"/>
</dbReference>
<dbReference type="InterPro" id="IPR003594">
    <property type="entry name" value="HATPase_dom"/>
</dbReference>
<dbReference type="Pfam" id="PF02518">
    <property type="entry name" value="HATPase_c"/>
    <property type="match status" value="1"/>
</dbReference>
<evidence type="ECO:0000256" key="2">
    <source>
        <dbReference type="ARBA" id="ARBA00004370"/>
    </source>
</evidence>
<dbReference type="PRINTS" id="PR00344">
    <property type="entry name" value="BCTRLSENSOR"/>
</dbReference>
<dbReference type="InterPro" id="IPR036890">
    <property type="entry name" value="HATPase_C_sf"/>
</dbReference>
<dbReference type="SUPFAM" id="SSF55874">
    <property type="entry name" value="ATPase domain of HSP90 chaperone/DNA topoisomerase II/histidine kinase"/>
    <property type="match status" value="1"/>
</dbReference>
<protein>
    <recommendedName>
        <fullName evidence="3">histidine kinase</fullName>
        <ecNumber evidence="3">2.7.13.3</ecNumber>
    </recommendedName>
</protein>